<dbReference type="InterPro" id="IPR043502">
    <property type="entry name" value="DNA/RNA_pol_sf"/>
</dbReference>
<sequence>MNLRAVANNSATGPDGISKKALAQWDPSGEKLAKRFSSWLVAGTIPKAFKECRTTLLPKTMDPGKLGDINEWRPITIGSMVLRLFSRLLTRRLAKACPLHLRQRGFIAAPGCADNLMILEGVIKSGKCMGNTTAVVFIDFAKAFDTVSHHHMLTVLQQKGLDQHMVKLIKASYEECTTMVRCIEGTTDNIAMRVGVKQGDPMSPLLFNLAMDPLIQALESDGQGLQVRGKTLTAVAFADDLALLSDSWEGMTLNISILETFCELTGMKVQPKKCQGFMIASRGKSFQVNNCPAWKICGSPIHMAGPSESIKYPGIQVSPWKGLFMQDPTLLLQKWIEAIEESPLDPIDKVALLRDYALSRLFSANHCMTRTTLLARLDGQVRKAVKKWIHLPMCTTDGMIYSRSVDGGLGFPRLARSVPAHRLHGLYHSKDETIRRIAKQTILKDSFRRAWQRAGGALVELPTVDSPKKVIDQDGSTDVDEGETHIQIRAKKRRAPCDWRTEEHQRWAGLECQGIGIKHFKNNKVSNCWIMNPNLPEFKPGILSAALQLRANVYPTREFKERGRTITEESMCRHCQKVSETCSHILCQCTVIKDNSIIRYAGW</sequence>
<comment type="caution">
    <text evidence="2">The sequence shown here is derived from an EMBL/GenBank/DDBJ whole genome shotgun (WGS) entry which is preliminary data.</text>
</comment>
<reference evidence="2 3" key="1">
    <citation type="journal article" date="2024" name="Genome Biol. Evol.">
        <title>Chromosome-level genome assembly of the viviparous eelpout Zoarces viviparus.</title>
        <authorList>
            <person name="Fuhrmann N."/>
            <person name="Brasseur M.V."/>
            <person name="Bakowski C.E."/>
            <person name="Podsiadlowski L."/>
            <person name="Prost S."/>
            <person name="Krehenwinkel H."/>
            <person name="Mayer C."/>
        </authorList>
    </citation>
    <scope>NUCLEOTIDE SEQUENCE [LARGE SCALE GENOMIC DNA]</scope>
    <source>
        <strain evidence="2">NO-MEL_2022_Ind0_liver</strain>
    </source>
</reference>
<dbReference type="InterPro" id="IPR000477">
    <property type="entry name" value="RT_dom"/>
</dbReference>
<name>A0AAW1FQH2_ZOAVI</name>
<feature type="domain" description="Reverse transcriptase" evidence="1">
    <location>
        <begin position="38"/>
        <end position="317"/>
    </location>
</feature>
<gene>
    <name evidence="2" type="ORF">VZT92_005788</name>
</gene>
<dbReference type="SUPFAM" id="SSF56672">
    <property type="entry name" value="DNA/RNA polymerases"/>
    <property type="match status" value="1"/>
</dbReference>
<dbReference type="EMBL" id="JBCEZU010000045">
    <property type="protein sequence ID" value="KAK9535959.1"/>
    <property type="molecule type" value="Genomic_DNA"/>
</dbReference>
<protein>
    <recommendedName>
        <fullName evidence="1">Reverse transcriptase domain-containing protein</fullName>
    </recommendedName>
</protein>
<keyword evidence="3" id="KW-1185">Reference proteome</keyword>
<evidence type="ECO:0000313" key="2">
    <source>
        <dbReference type="EMBL" id="KAK9535959.1"/>
    </source>
</evidence>
<proteinExistence type="predicted"/>
<organism evidence="2 3">
    <name type="scientific">Zoarces viviparus</name>
    <name type="common">Viviparous eelpout</name>
    <name type="synonym">Blennius viviparus</name>
    <dbReference type="NCBI Taxonomy" id="48416"/>
    <lineage>
        <taxon>Eukaryota</taxon>
        <taxon>Metazoa</taxon>
        <taxon>Chordata</taxon>
        <taxon>Craniata</taxon>
        <taxon>Vertebrata</taxon>
        <taxon>Euteleostomi</taxon>
        <taxon>Actinopterygii</taxon>
        <taxon>Neopterygii</taxon>
        <taxon>Teleostei</taxon>
        <taxon>Neoteleostei</taxon>
        <taxon>Acanthomorphata</taxon>
        <taxon>Eupercaria</taxon>
        <taxon>Perciformes</taxon>
        <taxon>Cottioidei</taxon>
        <taxon>Zoarcales</taxon>
        <taxon>Zoarcidae</taxon>
        <taxon>Zoarcinae</taxon>
        <taxon>Zoarces</taxon>
    </lineage>
</organism>
<dbReference type="PANTHER" id="PTHR19446">
    <property type="entry name" value="REVERSE TRANSCRIPTASES"/>
    <property type="match status" value="1"/>
</dbReference>
<accession>A0AAW1FQH2</accession>
<evidence type="ECO:0000259" key="1">
    <source>
        <dbReference type="PROSITE" id="PS50878"/>
    </source>
</evidence>
<evidence type="ECO:0000313" key="3">
    <source>
        <dbReference type="Proteomes" id="UP001488805"/>
    </source>
</evidence>
<dbReference type="PROSITE" id="PS50878">
    <property type="entry name" value="RT_POL"/>
    <property type="match status" value="1"/>
</dbReference>
<dbReference type="Pfam" id="PF00078">
    <property type="entry name" value="RVT_1"/>
    <property type="match status" value="1"/>
</dbReference>
<dbReference type="Proteomes" id="UP001488805">
    <property type="component" value="Unassembled WGS sequence"/>
</dbReference>
<dbReference type="AlphaFoldDB" id="A0AAW1FQH2"/>
<dbReference type="CDD" id="cd01650">
    <property type="entry name" value="RT_nLTR_like"/>
    <property type="match status" value="1"/>
</dbReference>